<reference evidence="5" key="1">
    <citation type="submission" date="2020-01" db="EMBL/GenBank/DDBJ databases">
        <title>Development of genomics and gene disruption for Polysphondylium violaceum indicates a role for the polyketide synthase stlB in stalk morphogenesis.</title>
        <authorList>
            <person name="Narita B."/>
            <person name="Kawabe Y."/>
            <person name="Kin K."/>
            <person name="Saito T."/>
            <person name="Gibbs R."/>
            <person name="Kuspa A."/>
            <person name="Muzny D."/>
            <person name="Queller D."/>
            <person name="Richards S."/>
            <person name="Strassman J."/>
            <person name="Sucgang R."/>
            <person name="Worley K."/>
            <person name="Schaap P."/>
        </authorList>
    </citation>
    <scope>NUCLEOTIDE SEQUENCE</scope>
    <source>
        <strain evidence="5">QSvi11</strain>
    </source>
</reference>
<proteinExistence type="inferred from homology"/>
<dbReference type="AlphaFoldDB" id="A0A8J4PYP4"/>
<accession>A0A8J4PYP4</accession>
<feature type="region of interest" description="Disordered" evidence="3">
    <location>
        <begin position="461"/>
        <end position="484"/>
    </location>
</feature>
<sequence>MNKNHFLLIILLSLLIKDVLSAVCMRDELITNQASTEVSWWMIIKIKGFSDLYRYFDSEMDATGQDKFQVGYFLRSKYSAFGATLLPYSTQKGVRPTDTGFLAYNDNILNDELLNDNSFYQAGAHEKGIIGWSKTSSKGMIIQHSLPKFPNGPTKTGMNSPILNDKVKDLKDDKTMKIYFTTYGWQANFFGPNLMPYYIPVKPSQQIFCSSLIDDHDTGAGPGEKVKEMVQFLSNLSDKGLYSGKFSDQATFINDKDKNGHVSYPGTPTKLKPERPKDQNSMVHKEIKVGTYTYYMRINNGNDESDNGNGKTVDIWKSLTNNANEPKFADTDKEFVISTWINSKRKGWWANTDPNVKTKIKTPIFKIDAHDNTFYWKGNTNQEHSKIGFKTEATNGEKWNVCSSGGNLYYDGKKGIKSSLLICWNSNGLRSALASTLTDVDIKDDASGAGAGVGAAAAGGSAAAADDSGDDDGDEEKIAATPAKYNQNQNILKTFKGTFKEKFDRSLQNVKNMARMFQHLEKQFPEIIDFDPKAFIAPDKPKRGQRKRNRRGDSDSDSSDDGMADVDVVRAPAKKPQKKAKLTAAEREKIASMESLGELKHMVHNTVPINGFVSLLK</sequence>
<evidence type="ECO:0000313" key="6">
    <source>
        <dbReference type="Proteomes" id="UP000695562"/>
    </source>
</evidence>
<dbReference type="OrthoDB" id="24007at2759"/>
<feature type="region of interest" description="Disordered" evidence="3">
    <location>
        <begin position="535"/>
        <end position="585"/>
    </location>
</feature>
<dbReference type="InterPro" id="IPR004947">
    <property type="entry name" value="DNase_II"/>
</dbReference>
<name>A0A8J4PYP4_9MYCE</name>
<feature type="compositionally biased region" description="Acidic residues" evidence="3">
    <location>
        <begin position="555"/>
        <end position="564"/>
    </location>
</feature>
<feature type="signal peptide" evidence="4">
    <location>
        <begin position="1"/>
        <end position="21"/>
    </location>
</feature>
<comment type="similarity">
    <text evidence="1">Belongs to the DNase II family.</text>
</comment>
<protein>
    <submittedName>
        <fullName evidence="5">Uncharacterized protein</fullName>
    </submittedName>
</protein>
<evidence type="ECO:0000256" key="2">
    <source>
        <dbReference type="ARBA" id="ARBA00022801"/>
    </source>
</evidence>
<dbReference type="Pfam" id="PF03265">
    <property type="entry name" value="DNase_II"/>
    <property type="match status" value="1"/>
</dbReference>
<keyword evidence="2" id="KW-0378">Hydrolase</keyword>
<evidence type="ECO:0000256" key="3">
    <source>
        <dbReference type="SAM" id="MobiDB-lite"/>
    </source>
</evidence>
<dbReference type="Proteomes" id="UP000695562">
    <property type="component" value="Unassembled WGS sequence"/>
</dbReference>
<dbReference type="PANTHER" id="PTHR10858">
    <property type="entry name" value="DEOXYRIBONUCLEASE II"/>
    <property type="match status" value="1"/>
</dbReference>
<feature type="chain" id="PRO_5035144824" evidence="4">
    <location>
        <begin position="22"/>
        <end position="617"/>
    </location>
</feature>
<evidence type="ECO:0000313" key="5">
    <source>
        <dbReference type="EMBL" id="KAF2077583.1"/>
    </source>
</evidence>
<organism evidence="5 6">
    <name type="scientific">Polysphondylium violaceum</name>
    <dbReference type="NCBI Taxonomy" id="133409"/>
    <lineage>
        <taxon>Eukaryota</taxon>
        <taxon>Amoebozoa</taxon>
        <taxon>Evosea</taxon>
        <taxon>Eumycetozoa</taxon>
        <taxon>Dictyostelia</taxon>
        <taxon>Dictyosteliales</taxon>
        <taxon>Dictyosteliaceae</taxon>
        <taxon>Polysphondylium</taxon>
    </lineage>
</organism>
<feature type="region of interest" description="Disordered" evidence="3">
    <location>
        <begin position="257"/>
        <end position="280"/>
    </location>
</feature>
<evidence type="ECO:0000256" key="1">
    <source>
        <dbReference type="ARBA" id="ARBA00007527"/>
    </source>
</evidence>
<dbReference type="PANTHER" id="PTHR10858:SF23">
    <property type="entry name" value="DEOXYRIBONUCLEASE II"/>
    <property type="match status" value="1"/>
</dbReference>
<dbReference type="EMBL" id="AJWJ01000025">
    <property type="protein sequence ID" value="KAF2077583.1"/>
    <property type="molecule type" value="Genomic_DNA"/>
</dbReference>
<comment type="caution">
    <text evidence="5">The sequence shown here is derived from an EMBL/GenBank/DDBJ whole genome shotgun (WGS) entry which is preliminary data.</text>
</comment>
<dbReference type="GO" id="GO:0004531">
    <property type="term" value="F:deoxyribonuclease II activity"/>
    <property type="evidence" value="ECO:0007669"/>
    <property type="project" value="InterPro"/>
</dbReference>
<gene>
    <name evidence="5" type="ORF">CYY_001124</name>
</gene>
<keyword evidence="6" id="KW-1185">Reference proteome</keyword>
<feature type="compositionally biased region" description="Basic residues" evidence="3">
    <location>
        <begin position="572"/>
        <end position="581"/>
    </location>
</feature>
<evidence type="ECO:0000256" key="4">
    <source>
        <dbReference type="SAM" id="SignalP"/>
    </source>
</evidence>
<feature type="compositionally biased region" description="Basic and acidic residues" evidence="3">
    <location>
        <begin position="271"/>
        <end position="280"/>
    </location>
</feature>
<keyword evidence="4" id="KW-0732">Signal</keyword>